<gene>
    <name evidence="8" type="ORF">GCM10010909_03250</name>
</gene>
<dbReference type="EMBL" id="BSOS01000006">
    <property type="protein sequence ID" value="GLR65647.1"/>
    <property type="molecule type" value="Genomic_DNA"/>
</dbReference>
<sequence>MRNPSFRAALAGALLATTALCGAASAQTNPSAQQIINQLKPSGMLSDTTRGIKPLPPGPSGTVAPAMPVTPAASSMSNMSMAPAATPATPTQAATATAPSTNLDIQFGSGSASLTPEATAALDQLGKALTSADLAAYNFKIVGHTDTTGDAATNQTLSEQRAAAVKSYLETKFGVADTRLQSEGVGESDLLVPTPPNTPDQRNRRVQIINLGQ</sequence>
<dbReference type="RefSeq" id="WP_284256159.1">
    <property type="nucleotide sequence ID" value="NZ_BSOS01000006.1"/>
</dbReference>
<organism evidence="8 9">
    <name type="scientific">Acidocella aquatica</name>
    <dbReference type="NCBI Taxonomy" id="1922313"/>
    <lineage>
        <taxon>Bacteria</taxon>
        <taxon>Pseudomonadati</taxon>
        <taxon>Pseudomonadota</taxon>
        <taxon>Alphaproteobacteria</taxon>
        <taxon>Acetobacterales</taxon>
        <taxon>Acidocellaceae</taxon>
        <taxon>Acidocella</taxon>
    </lineage>
</organism>
<proteinExistence type="predicted"/>
<evidence type="ECO:0000313" key="8">
    <source>
        <dbReference type="EMBL" id="GLR65647.1"/>
    </source>
</evidence>
<feature type="domain" description="OmpA-like" evidence="7">
    <location>
        <begin position="94"/>
        <end position="213"/>
    </location>
</feature>
<dbReference type="Gene3D" id="3.30.1330.60">
    <property type="entry name" value="OmpA-like domain"/>
    <property type="match status" value="1"/>
</dbReference>
<evidence type="ECO:0000256" key="6">
    <source>
        <dbReference type="SAM" id="SignalP"/>
    </source>
</evidence>
<dbReference type="CDD" id="cd07185">
    <property type="entry name" value="OmpA_C-like"/>
    <property type="match status" value="1"/>
</dbReference>
<feature type="region of interest" description="Disordered" evidence="5">
    <location>
        <begin position="43"/>
        <end position="97"/>
    </location>
</feature>
<keyword evidence="9" id="KW-1185">Reference proteome</keyword>
<keyword evidence="6" id="KW-0732">Signal</keyword>
<evidence type="ECO:0000256" key="3">
    <source>
        <dbReference type="ARBA" id="ARBA00023237"/>
    </source>
</evidence>
<dbReference type="PANTHER" id="PTHR30329:SF21">
    <property type="entry name" value="LIPOPROTEIN YIAD-RELATED"/>
    <property type="match status" value="1"/>
</dbReference>
<dbReference type="InterPro" id="IPR050330">
    <property type="entry name" value="Bact_OuterMem_StrucFunc"/>
</dbReference>
<dbReference type="PANTHER" id="PTHR30329">
    <property type="entry name" value="STATOR ELEMENT OF FLAGELLAR MOTOR COMPLEX"/>
    <property type="match status" value="1"/>
</dbReference>
<dbReference type="InterPro" id="IPR006665">
    <property type="entry name" value="OmpA-like"/>
</dbReference>
<feature type="signal peptide" evidence="6">
    <location>
        <begin position="1"/>
        <end position="26"/>
    </location>
</feature>
<evidence type="ECO:0000256" key="1">
    <source>
        <dbReference type="ARBA" id="ARBA00004442"/>
    </source>
</evidence>
<evidence type="ECO:0000256" key="4">
    <source>
        <dbReference type="PROSITE-ProRule" id="PRU00473"/>
    </source>
</evidence>
<protein>
    <submittedName>
        <fullName evidence="8">Membrane protein</fullName>
    </submittedName>
</protein>
<reference evidence="9" key="1">
    <citation type="journal article" date="2019" name="Int. J. Syst. Evol. Microbiol.">
        <title>The Global Catalogue of Microorganisms (GCM) 10K type strain sequencing project: providing services to taxonomists for standard genome sequencing and annotation.</title>
        <authorList>
            <consortium name="The Broad Institute Genomics Platform"/>
            <consortium name="The Broad Institute Genome Sequencing Center for Infectious Disease"/>
            <person name="Wu L."/>
            <person name="Ma J."/>
        </authorList>
    </citation>
    <scope>NUCLEOTIDE SEQUENCE [LARGE SCALE GENOMIC DNA]</scope>
    <source>
        <strain evidence="9">NBRC 112502</strain>
    </source>
</reference>
<evidence type="ECO:0000259" key="7">
    <source>
        <dbReference type="PROSITE" id="PS51123"/>
    </source>
</evidence>
<dbReference type="InterPro" id="IPR006664">
    <property type="entry name" value="OMP_bac"/>
</dbReference>
<dbReference type="Proteomes" id="UP001156641">
    <property type="component" value="Unassembled WGS sequence"/>
</dbReference>
<comment type="subcellular location">
    <subcellularLocation>
        <location evidence="1">Cell outer membrane</location>
    </subcellularLocation>
</comment>
<evidence type="ECO:0000256" key="5">
    <source>
        <dbReference type="SAM" id="MobiDB-lite"/>
    </source>
</evidence>
<dbReference type="Pfam" id="PF00691">
    <property type="entry name" value="OmpA"/>
    <property type="match status" value="1"/>
</dbReference>
<feature type="compositionally biased region" description="Low complexity" evidence="5">
    <location>
        <begin position="62"/>
        <end position="97"/>
    </location>
</feature>
<accession>A0ABQ6A520</accession>
<comment type="caution">
    <text evidence="8">The sequence shown here is derived from an EMBL/GenBank/DDBJ whole genome shotgun (WGS) entry which is preliminary data.</text>
</comment>
<dbReference type="PROSITE" id="PS51123">
    <property type="entry name" value="OMPA_2"/>
    <property type="match status" value="1"/>
</dbReference>
<dbReference type="PRINTS" id="PR01021">
    <property type="entry name" value="OMPADOMAIN"/>
</dbReference>
<keyword evidence="3" id="KW-0998">Cell outer membrane</keyword>
<evidence type="ECO:0000313" key="9">
    <source>
        <dbReference type="Proteomes" id="UP001156641"/>
    </source>
</evidence>
<dbReference type="SUPFAM" id="SSF103088">
    <property type="entry name" value="OmpA-like"/>
    <property type="match status" value="1"/>
</dbReference>
<keyword evidence="2 4" id="KW-0472">Membrane</keyword>
<evidence type="ECO:0000256" key="2">
    <source>
        <dbReference type="ARBA" id="ARBA00023136"/>
    </source>
</evidence>
<name>A0ABQ6A520_9PROT</name>
<feature type="chain" id="PRO_5047204728" evidence="6">
    <location>
        <begin position="27"/>
        <end position="213"/>
    </location>
</feature>
<dbReference type="InterPro" id="IPR036737">
    <property type="entry name" value="OmpA-like_sf"/>
</dbReference>